<dbReference type="Pfam" id="PF12796">
    <property type="entry name" value="Ank_2"/>
    <property type="match status" value="1"/>
</dbReference>
<dbReference type="PROSITE" id="PS50297">
    <property type="entry name" value="ANK_REP_REGION"/>
    <property type="match status" value="1"/>
</dbReference>
<dbReference type="SMART" id="SM00248">
    <property type="entry name" value="ANK"/>
    <property type="match status" value="3"/>
</dbReference>
<protein>
    <submittedName>
        <fullName evidence="5">Uncharacterized protein</fullName>
    </submittedName>
</protein>
<dbReference type="PANTHER" id="PTHR24171">
    <property type="entry name" value="ANKYRIN REPEAT DOMAIN-CONTAINING PROTEIN 39-RELATED"/>
    <property type="match status" value="1"/>
</dbReference>
<dbReference type="OrthoDB" id="276126at2"/>
<evidence type="ECO:0000256" key="4">
    <source>
        <dbReference type="SAM" id="MobiDB-lite"/>
    </source>
</evidence>
<sequence>MTTIDPATLPKGEPEGGFDEIHLAARQRDSDRVRTLLDSGVSPDLPNRKEPNGDGGNTPLWFAVQGALGGGMPVADVLLAAGAEVNGRCEYGTTPLHMAASWGHLDMVKCLIEHGADPTTPDDEGRTPRQMAVSGLAKMKQDPIHAKTCHPRIEQWLTAMPKVIAHLEACEA</sequence>
<evidence type="ECO:0000313" key="6">
    <source>
        <dbReference type="Proteomes" id="UP000007881"/>
    </source>
</evidence>
<dbReference type="KEGG" id="phm:PSMK_19980"/>
<dbReference type="PROSITE" id="PS50088">
    <property type="entry name" value="ANK_REPEAT"/>
    <property type="match status" value="2"/>
</dbReference>
<evidence type="ECO:0000256" key="1">
    <source>
        <dbReference type="ARBA" id="ARBA00022737"/>
    </source>
</evidence>
<keyword evidence="1" id="KW-0677">Repeat</keyword>
<evidence type="ECO:0000256" key="3">
    <source>
        <dbReference type="PROSITE-ProRule" id="PRU00023"/>
    </source>
</evidence>
<dbReference type="AlphaFoldDB" id="I0IFW9"/>
<dbReference type="eggNOG" id="COG0666">
    <property type="taxonomic scope" value="Bacteria"/>
</dbReference>
<evidence type="ECO:0000313" key="5">
    <source>
        <dbReference type="EMBL" id="BAM04157.1"/>
    </source>
</evidence>
<dbReference type="RefSeq" id="WP_014437375.1">
    <property type="nucleotide sequence ID" value="NC_017080.1"/>
</dbReference>
<dbReference type="Gene3D" id="1.25.40.20">
    <property type="entry name" value="Ankyrin repeat-containing domain"/>
    <property type="match status" value="1"/>
</dbReference>
<organism evidence="5 6">
    <name type="scientific">Phycisphaera mikurensis (strain NBRC 102666 / KCTC 22515 / FYK2301M01)</name>
    <dbReference type="NCBI Taxonomy" id="1142394"/>
    <lineage>
        <taxon>Bacteria</taxon>
        <taxon>Pseudomonadati</taxon>
        <taxon>Planctomycetota</taxon>
        <taxon>Phycisphaerae</taxon>
        <taxon>Phycisphaerales</taxon>
        <taxon>Phycisphaeraceae</taxon>
        <taxon>Phycisphaera</taxon>
    </lineage>
</organism>
<evidence type="ECO:0000256" key="2">
    <source>
        <dbReference type="ARBA" id="ARBA00023043"/>
    </source>
</evidence>
<dbReference type="Proteomes" id="UP000007881">
    <property type="component" value="Chromosome"/>
</dbReference>
<dbReference type="InterPro" id="IPR002110">
    <property type="entry name" value="Ankyrin_rpt"/>
</dbReference>
<dbReference type="HOGENOM" id="CLU_1553842_0_0_0"/>
<dbReference type="STRING" id="1142394.PSMK_19980"/>
<dbReference type="PANTHER" id="PTHR24171:SF9">
    <property type="entry name" value="ANKYRIN REPEAT DOMAIN-CONTAINING PROTEIN 39"/>
    <property type="match status" value="1"/>
</dbReference>
<reference evidence="5 6" key="1">
    <citation type="submission" date="2012-02" db="EMBL/GenBank/DDBJ databases">
        <title>Complete genome sequence of Phycisphaera mikurensis NBRC 102666.</title>
        <authorList>
            <person name="Ankai A."/>
            <person name="Hosoyama A."/>
            <person name="Terui Y."/>
            <person name="Sekine M."/>
            <person name="Fukai R."/>
            <person name="Kato Y."/>
            <person name="Nakamura S."/>
            <person name="Yamada-Narita S."/>
            <person name="Kawakoshi A."/>
            <person name="Fukunaga Y."/>
            <person name="Yamazaki S."/>
            <person name="Fujita N."/>
        </authorList>
    </citation>
    <scope>NUCLEOTIDE SEQUENCE [LARGE SCALE GENOMIC DNA]</scope>
    <source>
        <strain evidence="6">NBRC 102666 / KCTC 22515 / FYK2301M01</strain>
    </source>
</reference>
<feature type="region of interest" description="Disordered" evidence="4">
    <location>
        <begin position="37"/>
        <end position="57"/>
    </location>
</feature>
<feature type="repeat" description="ANK" evidence="3">
    <location>
        <begin position="91"/>
        <end position="123"/>
    </location>
</feature>
<gene>
    <name evidence="5" type="ordered locus">PSMK_19980</name>
</gene>
<dbReference type="EMBL" id="AP012338">
    <property type="protein sequence ID" value="BAM04157.1"/>
    <property type="molecule type" value="Genomic_DNA"/>
</dbReference>
<keyword evidence="6" id="KW-1185">Reference proteome</keyword>
<dbReference type="SUPFAM" id="SSF48403">
    <property type="entry name" value="Ankyrin repeat"/>
    <property type="match status" value="1"/>
</dbReference>
<accession>I0IFW9</accession>
<proteinExistence type="predicted"/>
<keyword evidence="2 3" id="KW-0040">ANK repeat</keyword>
<feature type="repeat" description="ANK" evidence="3">
    <location>
        <begin position="16"/>
        <end position="48"/>
    </location>
</feature>
<name>I0IFW9_PHYMF</name>
<dbReference type="InterPro" id="IPR036770">
    <property type="entry name" value="Ankyrin_rpt-contain_sf"/>
</dbReference>